<dbReference type="FunFam" id="3.30.70.240:FF:000001">
    <property type="entry name" value="Elongation factor G"/>
    <property type="match status" value="1"/>
</dbReference>
<evidence type="ECO:0000256" key="1">
    <source>
        <dbReference type="ARBA" id="ARBA00022741"/>
    </source>
</evidence>
<dbReference type="PANTHER" id="PTHR43261">
    <property type="entry name" value="TRANSLATION ELONGATION FACTOR G-RELATED"/>
    <property type="match status" value="1"/>
</dbReference>
<dbReference type="InterPro" id="IPR035647">
    <property type="entry name" value="EFG_III/V"/>
</dbReference>
<dbReference type="FunFam" id="3.30.230.10:FF:000003">
    <property type="entry name" value="Elongation factor G"/>
    <property type="match status" value="1"/>
</dbReference>
<dbReference type="AlphaFoldDB" id="A0A382H355"/>
<feature type="domain" description="Translation elongation factor EFG/EF2" evidence="4">
    <location>
        <begin position="160"/>
        <end position="277"/>
    </location>
</feature>
<dbReference type="InterPro" id="IPR005517">
    <property type="entry name" value="Transl_elong_EFG/EF2_IV"/>
</dbReference>
<name>A0A382H355_9ZZZZ</name>
<gene>
    <name evidence="5" type="ORF">METZ01_LOCUS234201</name>
</gene>
<dbReference type="SUPFAM" id="SSF50447">
    <property type="entry name" value="Translation proteins"/>
    <property type="match status" value="1"/>
</dbReference>
<dbReference type="GO" id="GO:0005525">
    <property type="term" value="F:GTP binding"/>
    <property type="evidence" value="ECO:0007669"/>
    <property type="project" value="UniProtKB-KW"/>
</dbReference>
<feature type="domain" description="Elongation factor EFG" evidence="3">
    <location>
        <begin position="279"/>
        <end position="369"/>
    </location>
</feature>
<evidence type="ECO:0008006" key="6">
    <source>
        <dbReference type="Google" id="ProtNLM"/>
    </source>
</evidence>
<dbReference type="Gene3D" id="3.30.230.10">
    <property type="match status" value="1"/>
</dbReference>
<dbReference type="InterPro" id="IPR041095">
    <property type="entry name" value="EFG_II"/>
</dbReference>
<dbReference type="Gene3D" id="3.30.70.240">
    <property type="match status" value="1"/>
</dbReference>
<dbReference type="Pfam" id="PF22042">
    <property type="entry name" value="EF-G_D2"/>
    <property type="match status" value="1"/>
</dbReference>
<dbReference type="Gene3D" id="2.40.30.10">
    <property type="entry name" value="Translation factors"/>
    <property type="match status" value="1"/>
</dbReference>
<dbReference type="SUPFAM" id="SSF54980">
    <property type="entry name" value="EF-G C-terminal domain-like"/>
    <property type="match status" value="2"/>
</dbReference>
<dbReference type="SMART" id="SM00838">
    <property type="entry name" value="EFG_C"/>
    <property type="match status" value="1"/>
</dbReference>
<evidence type="ECO:0000259" key="4">
    <source>
        <dbReference type="SMART" id="SM00889"/>
    </source>
</evidence>
<dbReference type="PANTHER" id="PTHR43261:SF7">
    <property type="entry name" value="ELONGATION FACTOR G-LIKE PROTEIN"/>
    <property type="match status" value="1"/>
</dbReference>
<dbReference type="InterPro" id="IPR020568">
    <property type="entry name" value="Ribosomal_Su5_D2-typ_SF"/>
</dbReference>
<dbReference type="InterPro" id="IPR035649">
    <property type="entry name" value="EFG_V"/>
</dbReference>
<sequence>VLKTYHTQHGGKVSIARVWCGEIKEGMTLNGQRVSSLFRMMGHDQKKIPNAAAGAVVGLGRMEGAITGETLSDTGSNSLATPAILPPVYSLAIAAAKRDDEVKLSAALAKVRDEDPSITVGHDEDTHELVMRGQGDIHLKITMDRLLSKYSLEVKSERPKVPYMEAIRKSIEQHGRHKKQSGGHGQFGDVHLAIKPLPRGSGFEFVDKIVGGAIPRQYIPAVESGVKEYLDKGPLGFPVVDISVTAFDGQYHAVDSSELAFKMAARSAMNEGLKQCNPVLLEPILEVAIAAPSEHTPKINAIVSGRRGQILGFDTRVGWSAWDVVSAHMPQSELHDLIIELRSATQGTGSYTATFDRLQELTGRLADDVVAANNEEQAA</sequence>
<evidence type="ECO:0000256" key="2">
    <source>
        <dbReference type="ARBA" id="ARBA00023134"/>
    </source>
</evidence>
<dbReference type="EMBL" id="UINC01058738">
    <property type="protein sequence ID" value="SVB81347.1"/>
    <property type="molecule type" value="Genomic_DNA"/>
</dbReference>
<dbReference type="CDD" id="cd01434">
    <property type="entry name" value="EFG_mtEFG1_IV"/>
    <property type="match status" value="1"/>
</dbReference>
<dbReference type="InterPro" id="IPR014721">
    <property type="entry name" value="Ribsml_uS5_D2-typ_fold_subgr"/>
</dbReference>
<proteinExistence type="predicted"/>
<protein>
    <recommendedName>
        <fullName evidence="6">Translation elongation factor EFG/EF2 domain-containing protein</fullName>
    </recommendedName>
</protein>
<dbReference type="GO" id="GO:0003746">
    <property type="term" value="F:translation elongation factor activity"/>
    <property type="evidence" value="ECO:0007669"/>
    <property type="project" value="InterPro"/>
</dbReference>
<dbReference type="InterPro" id="IPR009022">
    <property type="entry name" value="EFG_III"/>
</dbReference>
<dbReference type="GO" id="GO:0032790">
    <property type="term" value="P:ribosome disassembly"/>
    <property type="evidence" value="ECO:0007669"/>
    <property type="project" value="TreeGrafter"/>
</dbReference>
<dbReference type="SMART" id="SM00889">
    <property type="entry name" value="EFG_IV"/>
    <property type="match status" value="1"/>
</dbReference>
<reference evidence="5" key="1">
    <citation type="submission" date="2018-05" db="EMBL/GenBank/DDBJ databases">
        <authorList>
            <person name="Lanie J.A."/>
            <person name="Ng W.-L."/>
            <person name="Kazmierczak K.M."/>
            <person name="Andrzejewski T.M."/>
            <person name="Davidsen T.M."/>
            <person name="Wayne K.J."/>
            <person name="Tettelin H."/>
            <person name="Glass J.I."/>
            <person name="Rusch D."/>
            <person name="Podicherti R."/>
            <person name="Tsui H.-C.T."/>
            <person name="Winkler M.E."/>
        </authorList>
    </citation>
    <scope>NUCLEOTIDE SEQUENCE</scope>
</reference>
<dbReference type="CDD" id="cd16262">
    <property type="entry name" value="EFG_III"/>
    <property type="match status" value="1"/>
</dbReference>
<organism evidence="5">
    <name type="scientific">marine metagenome</name>
    <dbReference type="NCBI Taxonomy" id="408172"/>
    <lineage>
        <taxon>unclassified sequences</taxon>
        <taxon>metagenomes</taxon>
        <taxon>ecological metagenomes</taxon>
    </lineage>
</organism>
<dbReference type="InterPro" id="IPR009000">
    <property type="entry name" value="Transl_B-barrel_sf"/>
</dbReference>
<feature type="non-terminal residue" evidence="5">
    <location>
        <position position="1"/>
    </location>
</feature>
<dbReference type="Gene3D" id="3.30.70.870">
    <property type="entry name" value="Elongation Factor G (Translational Gtpase), domain 3"/>
    <property type="match status" value="1"/>
</dbReference>
<dbReference type="NCBIfam" id="NF009379">
    <property type="entry name" value="PRK12740.1-3"/>
    <property type="match status" value="1"/>
</dbReference>
<dbReference type="InterPro" id="IPR047872">
    <property type="entry name" value="EFG_IV"/>
</dbReference>
<evidence type="ECO:0000259" key="3">
    <source>
        <dbReference type="SMART" id="SM00838"/>
    </source>
</evidence>
<dbReference type="SUPFAM" id="SSF54211">
    <property type="entry name" value="Ribosomal protein S5 domain 2-like"/>
    <property type="match status" value="1"/>
</dbReference>
<accession>A0A382H355</accession>
<keyword evidence="1" id="KW-0547">Nucleotide-binding</keyword>
<dbReference type="Pfam" id="PF03764">
    <property type="entry name" value="EFG_IV"/>
    <property type="match status" value="1"/>
</dbReference>
<dbReference type="InterPro" id="IPR000640">
    <property type="entry name" value="EFG_V-like"/>
</dbReference>
<evidence type="ECO:0000313" key="5">
    <source>
        <dbReference type="EMBL" id="SVB81347.1"/>
    </source>
</evidence>
<keyword evidence="2" id="KW-0342">GTP-binding</keyword>
<dbReference type="Pfam" id="PF14492">
    <property type="entry name" value="EFG_III"/>
    <property type="match status" value="1"/>
</dbReference>
<dbReference type="Pfam" id="PF00679">
    <property type="entry name" value="EFG_C"/>
    <property type="match status" value="1"/>
</dbReference>
<dbReference type="InterPro" id="IPR053905">
    <property type="entry name" value="EF-G-like_DII"/>
</dbReference>
<dbReference type="CDD" id="cd03713">
    <property type="entry name" value="EFG_mtEFG_C"/>
    <property type="match status" value="1"/>
</dbReference>